<dbReference type="RefSeq" id="XP_069144877.1">
    <property type="nucleotide sequence ID" value="XM_069288776.1"/>
</dbReference>
<feature type="domain" description="CCHC-type" evidence="3">
    <location>
        <begin position="699"/>
        <end position="714"/>
    </location>
</feature>
<dbReference type="Gramene" id="Solyc09g083390.2.1">
    <property type="protein sequence ID" value="Solyc09g083390.2.1"/>
    <property type="gene ID" value="Solyc09g083390.2"/>
</dbReference>
<dbReference type="SMART" id="SM00719">
    <property type="entry name" value="Plus3"/>
    <property type="match status" value="1"/>
</dbReference>
<dbReference type="RefSeq" id="XP_004247650.1">
    <property type="nucleotide sequence ID" value="XM_004247602.5"/>
</dbReference>
<keyword evidence="5" id="KW-1185">Reference proteome</keyword>
<name>A0A3Q7J2P0_SOLLC</name>
<dbReference type="GO" id="GO:0008270">
    <property type="term" value="F:zinc ion binding"/>
    <property type="evidence" value="ECO:0007669"/>
    <property type="project" value="UniProtKB-KW"/>
</dbReference>
<accession>A0A3Q7J2P0</accession>
<dbReference type="InterPro" id="IPR036128">
    <property type="entry name" value="Plus3-like_sf"/>
</dbReference>
<dbReference type="SUPFAM" id="SSF159042">
    <property type="entry name" value="Plus3-like"/>
    <property type="match status" value="1"/>
</dbReference>
<evidence type="ECO:0000259" key="3">
    <source>
        <dbReference type="PROSITE" id="PS50158"/>
    </source>
</evidence>
<dbReference type="OrthoDB" id="166375at2759"/>
<dbReference type="AlphaFoldDB" id="A0A3Q7J2P0"/>
<evidence type="ECO:0000313" key="4">
    <source>
        <dbReference type="EnsemblPlants" id="Solyc09g083390.2.1"/>
    </source>
</evidence>
<dbReference type="OMA" id="FSESLWV"/>
<dbReference type="STRING" id="4081.A0A3Q7J2P0"/>
<dbReference type="InterPro" id="IPR036875">
    <property type="entry name" value="Znf_CCHC_sf"/>
</dbReference>
<dbReference type="Gene3D" id="3.90.70.200">
    <property type="entry name" value="Plus-3 domain"/>
    <property type="match status" value="1"/>
</dbReference>
<dbReference type="SUPFAM" id="SSF57756">
    <property type="entry name" value="Retrovirus zinc finger-like domains"/>
    <property type="match status" value="1"/>
</dbReference>
<sequence>MTNINDDDIDLGLALGCTTTRNVHTKLKDAVGAGVNASSTVDMAFAESDPLSELVWSPRKGLSLKCAESSLADKKPFRLWNVGPTTLITTPSQSNRFKGTYDENAAYEKIIDQERLETKKLVLESGNEIGCSSKVKIMNAADGVDMVDTDQDEENVKNTEKGFCVPIVESCENDAGEGDFGTERFLLHGASSKVDAVTTEPLAGKNNQEVLTGNKCRNEDVSGGSQALIPTVKDSESPACLLPSSPIKMEADNTLESTGLPVLECTAENDLHIPGIIETCDQNEEQLLRGSSVPPETPPTHSRSSSYRRKGKAKALSDGNSNNKMSNDEEDSHESVESCNSTGLNPKGKKRWHFEKQFFVGSKRIRTDVHRDPSTESTVAHNSSFVTWISNMVKGLPKSNLEDSPTLALTFTPNNEENHVKETNHQEIVAYEKDHDSASRSMGFQSLFQSLYCPTLKVSETEIPKEDHSVGEPKKIPSADKILIDFPLISCHREGDMLDTHMLMSNDKSNQSTVACKEVPLMQTHIMPAVVAPREVSRNTSVENKASNDSLSRLRTSICEEKNTSHSSEYDMSSRNQSLRSLWITRFSNKTPGTVVNIDDSKPTTHETSVECRIEQASSDVKGTSDKDQHDDVAASSKEIRDNNFERSMNNLHPIVSSPKFKKSEALSSLFSRRLDALKLIGPFSTRNEYSSSYTRTTCFFCGKSGHDLRNCSEVTESELEVLIRSIRAYEGAEGSSCLCIRCFQLDHWAISCPTSASNRGNNLRVVSVNECLPSQLEIKQSHPIELANRVHHSRDKSSSDLMHKRKQFLFAITSGSNQVPKQRTSESTENSLKEHIISSNFVSKEIAVVPKGIFDVIRGLRLSRIDILKWMNSHTSLSHLDGFFLRLRLGRSEAGLGGTGYYVACINGLKGEKLERDSNNCICVDVCGVKCPVGSQYISNQDFLEDELSTWWHKMLESGGKVPEESDLRLKLDERMKLGF</sequence>
<dbReference type="PANTHER" id="PTHR38940:SF4">
    <property type="entry name" value="OS01G0775100 PROTEIN"/>
    <property type="match status" value="1"/>
</dbReference>
<dbReference type="GO" id="GO:0003677">
    <property type="term" value="F:DNA binding"/>
    <property type="evidence" value="ECO:0007669"/>
    <property type="project" value="InterPro"/>
</dbReference>
<feature type="region of interest" description="Disordered" evidence="2">
    <location>
        <begin position="288"/>
        <end position="347"/>
    </location>
</feature>
<dbReference type="PANTHER" id="PTHR38940">
    <property type="entry name" value="PLUS3 DOMAIN-CONTAINING PROTEIN"/>
    <property type="match status" value="1"/>
</dbReference>
<keyword evidence="1" id="KW-0479">Metal-binding</keyword>
<evidence type="ECO:0000256" key="2">
    <source>
        <dbReference type="SAM" id="MobiDB-lite"/>
    </source>
</evidence>
<dbReference type="FunCoup" id="A0A3Q7J2P0">
    <property type="interactions" value="127"/>
</dbReference>
<dbReference type="EnsemblPlants" id="Solyc09g083390.2.1">
    <property type="protein sequence ID" value="Solyc09g083390.2.1"/>
    <property type="gene ID" value="Solyc09g083390.2"/>
</dbReference>
<dbReference type="Pfam" id="PF03126">
    <property type="entry name" value="Plus-3"/>
    <property type="match status" value="1"/>
</dbReference>
<reference evidence="4" key="2">
    <citation type="submission" date="2019-01" db="UniProtKB">
        <authorList>
            <consortium name="EnsemblPlants"/>
        </authorList>
    </citation>
    <scope>IDENTIFICATION</scope>
    <source>
        <strain evidence="4">cv. Heinz 1706</strain>
    </source>
</reference>
<dbReference type="KEGG" id="sly:101245795"/>
<dbReference type="InterPro" id="IPR004343">
    <property type="entry name" value="Plus-3_dom"/>
</dbReference>
<dbReference type="Gene3D" id="4.10.60.10">
    <property type="entry name" value="Zinc finger, CCHC-type"/>
    <property type="match status" value="1"/>
</dbReference>
<proteinExistence type="predicted"/>
<evidence type="ECO:0000256" key="1">
    <source>
        <dbReference type="PROSITE-ProRule" id="PRU00047"/>
    </source>
</evidence>
<organism evidence="4">
    <name type="scientific">Solanum lycopersicum</name>
    <name type="common">Tomato</name>
    <name type="synonym">Lycopersicon esculentum</name>
    <dbReference type="NCBI Taxonomy" id="4081"/>
    <lineage>
        <taxon>Eukaryota</taxon>
        <taxon>Viridiplantae</taxon>
        <taxon>Streptophyta</taxon>
        <taxon>Embryophyta</taxon>
        <taxon>Tracheophyta</taxon>
        <taxon>Spermatophyta</taxon>
        <taxon>Magnoliopsida</taxon>
        <taxon>eudicotyledons</taxon>
        <taxon>Gunneridae</taxon>
        <taxon>Pentapetalae</taxon>
        <taxon>asterids</taxon>
        <taxon>lamiids</taxon>
        <taxon>Solanales</taxon>
        <taxon>Solanaceae</taxon>
        <taxon>Solanoideae</taxon>
        <taxon>Solaneae</taxon>
        <taxon>Solanum</taxon>
        <taxon>Solanum subgen. Lycopersicon</taxon>
    </lineage>
</organism>
<dbReference type="InterPro" id="IPR001878">
    <property type="entry name" value="Znf_CCHC"/>
</dbReference>
<keyword evidence="1" id="KW-0862">Zinc</keyword>
<keyword evidence="1" id="KW-0863">Zinc-finger</keyword>
<dbReference type="GeneID" id="101245795"/>
<dbReference type="Proteomes" id="UP000004994">
    <property type="component" value="Chromosome 9"/>
</dbReference>
<protein>
    <recommendedName>
        <fullName evidence="3">CCHC-type domain-containing protein</fullName>
    </recommendedName>
</protein>
<reference evidence="4" key="1">
    <citation type="journal article" date="2012" name="Nature">
        <title>The tomato genome sequence provides insights into fleshy fruit evolution.</title>
        <authorList>
            <consortium name="Tomato Genome Consortium"/>
        </authorList>
    </citation>
    <scope>NUCLEOTIDE SEQUENCE [LARGE SCALE GENOMIC DNA]</scope>
    <source>
        <strain evidence="4">cv. Heinz 1706</strain>
    </source>
</reference>
<feature type="compositionally biased region" description="Basic and acidic residues" evidence="2">
    <location>
        <begin position="623"/>
        <end position="636"/>
    </location>
</feature>
<dbReference type="PROSITE" id="PS50158">
    <property type="entry name" value="ZF_CCHC"/>
    <property type="match status" value="1"/>
</dbReference>
<evidence type="ECO:0000313" key="5">
    <source>
        <dbReference type="Proteomes" id="UP000004994"/>
    </source>
</evidence>
<dbReference type="SMART" id="SM00343">
    <property type="entry name" value="ZnF_C2HC"/>
    <property type="match status" value="2"/>
</dbReference>
<gene>
    <name evidence="4" type="primary">LOC101245795</name>
</gene>
<dbReference type="InParanoid" id="A0A3Q7J2P0"/>
<dbReference type="PaxDb" id="4081-Solyc09g083390.1.1"/>
<feature type="region of interest" description="Disordered" evidence="2">
    <location>
        <begin position="617"/>
        <end position="636"/>
    </location>
</feature>